<dbReference type="PROSITE" id="PS51257">
    <property type="entry name" value="PROKAR_LIPOPROTEIN"/>
    <property type="match status" value="1"/>
</dbReference>
<evidence type="ECO:0000256" key="1">
    <source>
        <dbReference type="SAM" id="Phobius"/>
    </source>
</evidence>
<dbReference type="EMBL" id="CP004005">
    <property type="protein sequence ID" value="AGH17418.1"/>
    <property type="molecule type" value="Genomic_DNA"/>
</dbReference>
<evidence type="ECO:0008006" key="4">
    <source>
        <dbReference type="Google" id="ProtNLM"/>
    </source>
</evidence>
<gene>
    <name evidence="2" type="ORF">WSI_05305</name>
</gene>
<reference evidence="2 3" key="1">
    <citation type="journal article" date="2013" name="Genome Announc.">
        <title>Complete Genome Sequence of a Chinese Strain of 'Candidatus Liberibacter asiaticus'.</title>
        <authorList>
            <person name="Lin H."/>
            <person name="Han C.S."/>
            <person name="Liu B."/>
            <person name="Lou B."/>
            <person name="Bai X."/>
            <person name="Deng C."/>
            <person name="Civerolo E.L."/>
            <person name="Gupta G."/>
        </authorList>
    </citation>
    <scope>NUCLEOTIDE SEQUENCE [LARGE SCALE GENOMIC DNA]</scope>
    <source>
        <strain evidence="3">gxpsy</strain>
    </source>
</reference>
<keyword evidence="1" id="KW-0472">Membrane</keyword>
<evidence type="ECO:0000313" key="2">
    <source>
        <dbReference type="EMBL" id="AGH17418.1"/>
    </source>
</evidence>
<accession>A0ABM5NGZ4</accession>
<proteinExistence type="predicted"/>
<protein>
    <recommendedName>
        <fullName evidence="4">Lipoprotein</fullName>
    </recommendedName>
</protein>
<evidence type="ECO:0000313" key="3">
    <source>
        <dbReference type="Proteomes" id="UP000011820"/>
    </source>
</evidence>
<keyword evidence="1" id="KW-0812">Transmembrane</keyword>
<organism evidence="2 3">
    <name type="scientific">Candidatus Liberibacter asiaticus str. gxpsy</name>
    <dbReference type="NCBI Taxonomy" id="1174529"/>
    <lineage>
        <taxon>Bacteria</taxon>
        <taxon>Pseudomonadati</taxon>
        <taxon>Pseudomonadota</taxon>
        <taxon>Alphaproteobacteria</taxon>
        <taxon>Hyphomicrobiales</taxon>
        <taxon>Rhizobiaceae</taxon>
        <taxon>Liberibacter</taxon>
    </lineage>
</organism>
<dbReference type="Proteomes" id="UP000011820">
    <property type="component" value="Chromosome"/>
</dbReference>
<name>A0ABM5NGZ4_LIBAS</name>
<keyword evidence="3" id="KW-1185">Reference proteome</keyword>
<sequence length="42" mass="4696">MVSKNIGINIIFGLVLVLSGCSIGEQKKNNSVKKYFNKLIQR</sequence>
<keyword evidence="1" id="KW-1133">Transmembrane helix</keyword>
<feature type="transmembrane region" description="Helical" evidence="1">
    <location>
        <begin position="6"/>
        <end position="24"/>
    </location>
</feature>